<organism evidence="3 4">
    <name type="scientific">Candidula unifasciata</name>
    <dbReference type="NCBI Taxonomy" id="100452"/>
    <lineage>
        <taxon>Eukaryota</taxon>
        <taxon>Metazoa</taxon>
        <taxon>Spiralia</taxon>
        <taxon>Lophotrochozoa</taxon>
        <taxon>Mollusca</taxon>
        <taxon>Gastropoda</taxon>
        <taxon>Heterobranchia</taxon>
        <taxon>Euthyneura</taxon>
        <taxon>Panpulmonata</taxon>
        <taxon>Eupulmonata</taxon>
        <taxon>Stylommatophora</taxon>
        <taxon>Helicina</taxon>
        <taxon>Helicoidea</taxon>
        <taxon>Geomitridae</taxon>
        <taxon>Candidula</taxon>
    </lineage>
</organism>
<dbReference type="AlphaFoldDB" id="A0A8S3Z7Z6"/>
<sequence>MTLPDNMDKENAIDARRLKTMSHTLKTCIKQAFKRKGLTCGMTSCGELLHRYPGTVMFCILPSTDNVSVHIHQMLIQAFCRENGIIIIELDDEAKLATLISKLMDRIHGVRILGNADDTSCVLLQYPKQGYGNNDKKLIEFYEEMMRMSYPMPHLTLPD</sequence>
<dbReference type="GO" id="GO:0051726">
    <property type="term" value="P:regulation of cell cycle"/>
    <property type="evidence" value="ECO:0007669"/>
    <property type="project" value="InterPro"/>
</dbReference>
<dbReference type="PANTHER" id="PTHR10411:SF8">
    <property type="entry name" value="FI09246P"/>
    <property type="match status" value="1"/>
</dbReference>
<dbReference type="PANTHER" id="PTHR10411">
    <property type="entry name" value="GROWTH ARREST AND DNA DAMAGE-INDUCIBLE PROTEIN GADD45"/>
    <property type="match status" value="1"/>
</dbReference>
<dbReference type="Gene3D" id="3.30.1330.30">
    <property type="match status" value="1"/>
</dbReference>
<evidence type="ECO:0000256" key="1">
    <source>
        <dbReference type="ARBA" id="ARBA00007361"/>
    </source>
</evidence>
<dbReference type="InterPro" id="IPR024824">
    <property type="entry name" value="GADD45"/>
</dbReference>
<gene>
    <name evidence="3" type="ORF">CUNI_LOCUS9876</name>
</gene>
<dbReference type="Proteomes" id="UP000678393">
    <property type="component" value="Unassembled WGS sequence"/>
</dbReference>
<proteinExistence type="inferred from homology"/>
<feature type="domain" description="Ribosomal protein eL8/eL30/eS12/Gadd45" evidence="2">
    <location>
        <begin position="25"/>
        <end position="105"/>
    </location>
</feature>
<comment type="similarity">
    <text evidence="1">Belongs to the GADD45 family.</text>
</comment>
<name>A0A8S3Z7Z6_9EUPU</name>
<accession>A0A8S3Z7Z6</accession>
<reference evidence="3" key="1">
    <citation type="submission" date="2021-04" db="EMBL/GenBank/DDBJ databases">
        <authorList>
            <consortium name="Molecular Ecology Group"/>
        </authorList>
    </citation>
    <scope>NUCLEOTIDE SEQUENCE</scope>
</reference>
<dbReference type="GO" id="GO:0005634">
    <property type="term" value="C:nucleus"/>
    <property type="evidence" value="ECO:0007669"/>
    <property type="project" value="InterPro"/>
</dbReference>
<evidence type="ECO:0000313" key="3">
    <source>
        <dbReference type="EMBL" id="CAG5124318.1"/>
    </source>
</evidence>
<keyword evidence="4" id="KW-1185">Reference proteome</keyword>
<dbReference type="SUPFAM" id="SSF55315">
    <property type="entry name" value="L30e-like"/>
    <property type="match status" value="1"/>
</dbReference>
<dbReference type="EMBL" id="CAJHNH020001757">
    <property type="protein sequence ID" value="CAG5124318.1"/>
    <property type="molecule type" value="Genomic_DNA"/>
</dbReference>
<evidence type="ECO:0000313" key="4">
    <source>
        <dbReference type="Proteomes" id="UP000678393"/>
    </source>
</evidence>
<dbReference type="InterPro" id="IPR029064">
    <property type="entry name" value="Ribosomal_eL30-like_sf"/>
</dbReference>
<dbReference type="GO" id="GO:0005737">
    <property type="term" value="C:cytoplasm"/>
    <property type="evidence" value="ECO:0007669"/>
    <property type="project" value="TreeGrafter"/>
</dbReference>
<dbReference type="InterPro" id="IPR004038">
    <property type="entry name" value="Ribosomal_eL8/eL30/eS12/Gad45"/>
</dbReference>
<comment type="caution">
    <text evidence="3">The sequence shown here is derived from an EMBL/GenBank/DDBJ whole genome shotgun (WGS) entry which is preliminary data.</text>
</comment>
<dbReference type="Pfam" id="PF01248">
    <property type="entry name" value="Ribosomal_L7Ae"/>
    <property type="match status" value="1"/>
</dbReference>
<protein>
    <recommendedName>
        <fullName evidence="2">Ribosomal protein eL8/eL30/eS12/Gadd45 domain-containing protein</fullName>
    </recommendedName>
</protein>
<dbReference type="OrthoDB" id="5976967at2759"/>
<evidence type="ECO:0000259" key="2">
    <source>
        <dbReference type="Pfam" id="PF01248"/>
    </source>
</evidence>